<reference evidence="10" key="1">
    <citation type="submission" date="2024-06" db="EMBL/GenBank/DDBJ databases">
        <title>Diversity, functionality, and evolutionary history of bacterial symbionts in false click beetles (Coleoptera, Throscidae).</title>
        <authorList>
            <person name="Wierz J.C."/>
            <person name="Malm H."/>
            <person name="Kaltenpoth M."/>
            <person name="Engl T."/>
        </authorList>
    </citation>
    <scope>NUCLEOTIDE SEQUENCE</scope>
    <source>
        <strain evidence="10">Ttur</strain>
    </source>
</reference>
<keyword evidence="5 7" id="KW-0694">RNA-binding</keyword>
<gene>
    <name evidence="5 10" type="primary">rplK</name>
    <name evidence="10" type="ORF">ABUS76_00510</name>
</gene>
<dbReference type="AlphaFoldDB" id="A0AAU7ZXA1"/>
<dbReference type="Pfam" id="PF03946">
    <property type="entry name" value="Ribosomal_L11_N"/>
    <property type="match status" value="1"/>
</dbReference>
<dbReference type="PANTHER" id="PTHR11661:SF1">
    <property type="entry name" value="LARGE RIBOSOMAL SUBUNIT PROTEIN UL11M"/>
    <property type="match status" value="1"/>
</dbReference>
<comment type="similarity">
    <text evidence="1 5 6">Belongs to the universal ribosomal protein uL11 family.</text>
</comment>
<keyword evidence="5 7" id="KW-0699">rRNA-binding</keyword>
<dbReference type="GO" id="GO:0022625">
    <property type="term" value="C:cytosolic large ribosomal subunit"/>
    <property type="evidence" value="ECO:0007669"/>
    <property type="project" value="TreeGrafter"/>
</dbReference>
<dbReference type="GO" id="GO:0006412">
    <property type="term" value="P:translation"/>
    <property type="evidence" value="ECO:0007669"/>
    <property type="project" value="UniProtKB-UniRule"/>
</dbReference>
<dbReference type="SUPFAM" id="SSF54747">
    <property type="entry name" value="Ribosomal L11/L12e N-terminal domain"/>
    <property type="match status" value="1"/>
</dbReference>
<evidence type="ECO:0000256" key="4">
    <source>
        <dbReference type="ARBA" id="ARBA00023274"/>
    </source>
</evidence>
<comment type="subunit">
    <text evidence="5">Part of the ribosomal stalk of the 50S ribosomal subunit. Interacts with L10 and the large rRNA to form the base of the stalk. L10 forms an elongated spine to which L12 dimers bind in a sequential fashion forming a multimeric L10(L12)X complex.</text>
</comment>
<evidence type="ECO:0000256" key="1">
    <source>
        <dbReference type="ARBA" id="ARBA00010537"/>
    </source>
</evidence>
<comment type="PTM">
    <text evidence="5 7">One or more lysine residues are methylated.</text>
</comment>
<evidence type="ECO:0000256" key="3">
    <source>
        <dbReference type="ARBA" id="ARBA00022980"/>
    </source>
</evidence>
<organism evidence="10">
    <name type="scientific">Candidatus Shikimatogenerans sp. Ttur</name>
    <dbReference type="NCBI Taxonomy" id="3158569"/>
    <lineage>
        <taxon>Bacteria</taxon>
        <taxon>Pseudomonadati</taxon>
        <taxon>Bacteroidota</taxon>
        <taxon>Flavobacteriia</taxon>
        <taxon>Flavobacteriales</taxon>
        <taxon>Candidatus Shikimatogenerans</taxon>
    </lineage>
</organism>
<dbReference type="Pfam" id="PF00298">
    <property type="entry name" value="Ribosomal_L11"/>
    <property type="match status" value="1"/>
</dbReference>
<dbReference type="InterPro" id="IPR000911">
    <property type="entry name" value="Ribosomal_uL11"/>
</dbReference>
<evidence type="ECO:0000259" key="9">
    <source>
        <dbReference type="Pfam" id="PF03946"/>
    </source>
</evidence>
<dbReference type="CDD" id="cd00349">
    <property type="entry name" value="Ribosomal_L11"/>
    <property type="match status" value="1"/>
</dbReference>
<dbReference type="NCBIfam" id="TIGR01632">
    <property type="entry name" value="L11_bact"/>
    <property type="match status" value="1"/>
</dbReference>
<protein>
    <recommendedName>
        <fullName evidence="5">Large ribosomal subunit protein uL11</fullName>
    </recommendedName>
</protein>
<dbReference type="EMBL" id="CP158689">
    <property type="protein sequence ID" value="XCC45246.1"/>
    <property type="molecule type" value="Genomic_DNA"/>
</dbReference>
<evidence type="ECO:0000256" key="5">
    <source>
        <dbReference type="HAMAP-Rule" id="MF_00736"/>
    </source>
</evidence>
<accession>A0AAU7ZXA1</accession>
<dbReference type="InterPro" id="IPR036796">
    <property type="entry name" value="Ribosomal_uL11_N_sf"/>
</dbReference>
<feature type="domain" description="Large ribosomal subunit protein uL11 N-terminal" evidence="9">
    <location>
        <begin position="8"/>
        <end position="65"/>
    </location>
</feature>
<dbReference type="SUPFAM" id="SSF46906">
    <property type="entry name" value="Ribosomal protein L11, C-terminal domain"/>
    <property type="match status" value="1"/>
</dbReference>
<sequence>MKKIIKQIKIQIKGGKANPAPPIGPILGVTGINIMEFCKKFNLKTKNKYNEIIPTIINIYDDKSFKFKLKKPPISKLLLNKLNLKKGSKEPNKYKIGNLLIKDIKKIALYKINDFNCYNNINLAISMVIGTAKTLGINIIYDKKI</sequence>
<evidence type="ECO:0000256" key="7">
    <source>
        <dbReference type="RuleBase" id="RU003979"/>
    </source>
</evidence>
<dbReference type="InterPro" id="IPR020783">
    <property type="entry name" value="Ribosomal_uL11_C"/>
</dbReference>
<evidence type="ECO:0000256" key="2">
    <source>
        <dbReference type="ARBA" id="ARBA00022481"/>
    </source>
</evidence>
<dbReference type="InterPro" id="IPR006519">
    <property type="entry name" value="Ribosomal_uL11_bac-typ"/>
</dbReference>
<dbReference type="PANTHER" id="PTHR11661">
    <property type="entry name" value="60S RIBOSOMAL PROTEIN L12"/>
    <property type="match status" value="1"/>
</dbReference>
<dbReference type="SMART" id="SM00649">
    <property type="entry name" value="RL11"/>
    <property type="match status" value="1"/>
</dbReference>
<keyword evidence="4 5" id="KW-0687">Ribonucleoprotein</keyword>
<dbReference type="InterPro" id="IPR036769">
    <property type="entry name" value="Ribosomal_uL11_C_sf"/>
</dbReference>
<comment type="function">
    <text evidence="5 7">Forms part of the ribosomal stalk which helps the ribosome interact with GTP-bound translation factors.</text>
</comment>
<dbReference type="Gene3D" id="1.10.10.250">
    <property type="entry name" value="Ribosomal protein L11, C-terminal domain"/>
    <property type="match status" value="1"/>
</dbReference>
<dbReference type="Gene3D" id="3.30.1550.10">
    <property type="entry name" value="Ribosomal protein L11/L12, N-terminal domain"/>
    <property type="match status" value="1"/>
</dbReference>
<evidence type="ECO:0000259" key="8">
    <source>
        <dbReference type="Pfam" id="PF00298"/>
    </source>
</evidence>
<evidence type="ECO:0000256" key="6">
    <source>
        <dbReference type="RuleBase" id="RU003978"/>
    </source>
</evidence>
<evidence type="ECO:0000313" key="10">
    <source>
        <dbReference type="EMBL" id="XCC45246.1"/>
    </source>
</evidence>
<feature type="domain" description="Large ribosomal subunit protein uL11 C-terminal" evidence="8">
    <location>
        <begin position="70"/>
        <end position="139"/>
    </location>
</feature>
<dbReference type="InterPro" id="IPR020784">
    <property type="entry name" value="Ribosomal_uL11_N"/>
</dbReference>
<keyword evidence="3 5" id="KW-0689">Ribosomal protein</keyword>
<proteinExistence type="inferred from homology"/>
<keyword evidence="2 5" id="KW-0488">Methylation</keyword>
<dbReference type="GO" id="GO:0003735">
    <property type="term" value="F:structural constituent of ribosome"/>
    <property type="evidence" value="ECO:0007669"/>
    <property type="project" value="InterPro"/>
</dbReference>
<dbReference type="GO" id="GO:0070180">
    <property type="term" value="F:large ribosomal subunit rRNA binding"/>
    <property type="evidence" value="ECO:0007669"/>
    <property type="project" value="UniProtKB-UniRule"/>
</dbReference>
<dbReference type="HAMAP" id="MF_00736">
    <property type="entry name" value="Ribosomal_uL11"/>
    <property type="match status" value="1"/>
</dbReference>
<name>A0AAU7ZXA1_9FLAO</name>